<keyword evidence="1" id="KW-0472">Membrane</keyword>
<dbReference type="EMBL" id="AUPC02000464">
    <property type="protein sequence ID" value="POG59230.1"/>
    <property type="molecule type" value="Genomic_DNA"/>
</dbReference>
<comment type="caution">
    <text evidence="2">The sequence shown here is derived from an EMBL/GenBank/DDBJ whole genome shotgun (WGS) entry which is preliminary data.</text>
</comment>
<sequence>MYIFQLNTTIIITIAKISKLYHDNLALFFVHSIFITYFFEQESCSTFFVHSYFLDIYHLLLNKKVVPLFFAHIFFLYY</sequence>
<accession>A0A2P4P1G8</accession>
<gene>
    <name evidence="2" type="ORF">GLOIN_2v1723857</name>
</gene>
<keyword evidence="1" id="KW-0812">Transmembrane</keyword>
<reference evidence="2 3" key="2">
    <citation type="journal article" date="2018" name="New Phytol.">
        <title>High intraspecific genome diversity in the model arbuscular mycorrhizal symbiont Rhizophagus irregularis.</title>
        <authorList>
            <person name="Chen E.C.H."/>
            <person name="Morin E."/>
            <person name="Beaudet D."/>
            <person name="Noel J."/>
            <person name="Yildirir G."/>
            <person name="Ndikumana S."/>
            <person name="Charron P."/>
            <person name="St-Onge C."/>
            <person name="Giorgi J."/>
            <person name="Kruger M."/>
            <person name="Marton T."/>
            <person name="Ropars J."/>
            <person name="Grigoriev I.V."/>
            <person name="Hainaut M."/>
            <person name="Henrissat B."/>
            <person name="Roux C."/>
            <person name="Martin F."/>
            <person name="Corradi N."/>
        </authorList>
    </citation>
    <scope>NUCLEOTIDE SEQUENCE [LARGE SCALE GENOMIC DNA]</scope>
    <source>
        <strain evidence="2 3">DAOM 197198</strain>
    </source>
</reference>
<organism evidence="2 3">
    <name type="scientific">Rhizophagus irregularis (strain DAOM 181602 / DAOM 197198 / MUCL 43194)</name>
    <name type="common">Arbuscular mycorrhizal fungus</name>
    <name type="synonym">Glomus intraradices</name>
    <dbReference type="NCBI Taxonomy" id="747089"/>
    <lineage>
        <taxon>Eukaryota</taxon>
        <taxon>Fungi</taxon>
        <taxon>Fungi incertae sedis</taxon>
        <taxon>Mucoromycota</taxon>
        <taxon>Glomeromycotina</taxon>
        <taxon>Glomeromycetes</taxon>
        <taxon>Glomerales</taxon>
        <taxon>Glomeraceae</taxon>
        <taxon>Rhizophagus</taxon>
    </lineage>
</organism>
<dbReference type="Proteomes" id="UP000018888">
    <property type="component" value="Unassembled WGS sequence"/>
</dbReference>
<name>A0A2P4P1G8_RHIID</name>
<feature type="transmembrane region" description="Helical" evidence="1">
    <location>
        <begin position="20"/>
        <end position="39"/>
    </location>
</feature>
<reference evidence="2 3" key="1">
    <citation type="journal article" date="2013" name="Proc. Natl. Acad. Sci. U.S.A.">
        <title>Genome of an arbuscular mycorrhizal fungus provides insight into the oldest plant symbiosis.</title>
        <authorList>
            <person name="Tisserant E."/>
            <person name="Malbreil M."/>
            <person name="Kuo A."/>
            <person name="Kohler A."/>
            <person name="Symeonidi A."/>
            <person name="Balestrini R."/>
            <person name="Charron P."/>
            <person name="Duensing N."/>
            <person name="Frei Dit Frey N."/>
            <person name="Gianinazzi-Pearson V."/>
            <person name="Gilbert L.B."/>
            <person name="Handa Y."/>
            <person name="Herr J.R."/>
            <person name="Hijri M."/>
            <person name="Koul R."/>
            <person name="Kawaguchi M."/>
            <person name="Krajinski F."/>
            <person name="Lammers P.J."/>
            <person name="Masclaux F.G."/>
            <person name="Murat C."/>
            <person name="Morin E."/>
            <person name="Ndikumana S."/>
            <person name="Pagni M."/>
            <person name="Petitpierre D."/>
            <person name="Requena N."/>
            <person name="Rosikiewicz P."/>
            <person name="Riley R."/>
            <person name="Saito K."/>
            <person name="San Clemente H."/>
            <person name="Shapiro H."/>
            <person name="van Tuinen D."/>
            <person name="Becard G."/>
            <person name="Bonfante P."/>
            <person name="Paszkowski U."/>
            <person name="Shachar-Hill Y.Y."/>
            <person name="Tuskan G.A."/>
            <person name="Young P.W."/>
            <person name="Sanders I.R."/>
            <person name="Henrissat B."/>
            <person name="Rensing S.A."/>
            <person name="Grigoriev I.V."/>
            <person name="Corradi N."/>
            <person name="Roux C."/>
            <person name="Martin F."/>
        </authorList>
    </citation>
    <scope>NUCLEOTIDE SEQUENCE [LARGE SCALE GENOMIC DNA]</scope>
    <source>
        <strain evidence="2 3">DAOM 197198</strain>
    </source>
</reference>
<evidence type="ECO:0000313" key="3">
    <source>
        <dbReference type="Proteomes" id="UP000018888"/>
    </source>
</evidence>
<keyword evidence="1" id="KW-1133">Transmembrane helix</keyword>
<proteinExistence type="predicted"/>
<evidence type="ECO:0000256" key="1">
    <source>
        <dbReference type="SAM" id="Phobius"/>
    </source>
</evidence>
<dbReference type="AlphaFoldDB" id="A0A2P4P1G8"/>
<feature type="non-terminal residue" evidence="2">
    <location>
        <position position="78"/>
    </location>
</feature>
<keyword evidence="3" id="KW-1185">Reference proteome</keyword>
<protein>
    <submittedName>
        <fullName evidence="2">Uncharacterized protein</fullName>
    </submittedName>
</protein>
<feature type="transmembrane region" description="Helical" evidence="1">
    <location>
        <begin position="59"/>
        <end position="77"/>
    </location>
</feature>
<evidence type="ECO:0000313" key="2">
    <source>
        <dbReference type="EMBL" id="POG59230.1"/>
    </source>
</evidence>